<reference evidence="4" key="1">
    <citation type="journal article" date="2019" name="Int. J. Syst. Evol. Microbiol.">
        <title>The Global Catalogue of Microorganisms (GCM) 10K type strain sequencing project: providing services to taxonomists for standard genome sequencing and annotation.</title>
        <authorList>
            <consortium name="The Broad Institute Genomics Platform"/>
            <consortium name="The Broad Institute Genome Sequencing Center for Infectious Disease"/>
            <person name="Wu L."/>
            <person name="Ma J."/>
        </authorList>
    </citation>
    <scope>NUCLEOTIDE SEQUENCE [LARGE SCALE GENOMIC DNA]</scope>
    <source>
        <strain evidence="4">CGMCC 4.7330</strain>
    </source>
</reference>
<dbReference type="Gene3D" id="3.10.129.10">
    <property type="entry name" value="Hotdog Thioesterase"/>
    <property type="match status" value="1"/>
</dbReference>
<evidence type="ECO:0000259" key="1">
    <source>
        <dbReference type="Pfam" id="PF01643"/>
    </source>
</evidence>
<protein>
    <submittedName>
        <fullName evidence="3">Acyl-[acyl-carrier-protein] thioesterase</fullName>
    </submittedName>
</protein>
<dbReference type="PANTHER" id="PTHR31793">
    <property type="entry name" value="4-HYDROXYBENZOYL-COA THIOESTERASE FAMILY MEMBER"/>
    <property type="match status" value="1"/>
</dbReference>
<accession>A0ABV8DN29</accession>
<dbReference type="CDD" id="cd00586">
    <property type="entry name" value="4HBT"/>
    <property type="match status" value="1"/>
</dbReference>
<keyword evidence="4" id="KW-1185">Reference proteome</keyword>
<dbReference type="InterPro" id="IPR002864">
    <property type="entry name" value="Acyl-ACP_thioesterase_NHD"/>
</dbReference>
<dbReference type="InterPro" id="IPR050563">
    <property type="entry name" value="4-hydroxybenzoyl-CoA_TE"/>
</dbReference>
<dbReference type="EMBL" id="JBHSAX010000005">
    <property type="protein sequence ID" value="MFC3961470.1"/>
    <property type="molecule type" value="Genomic_DNA"/>
</dbReference>
<feature type="domain" description="Acyl-ACP thioesterase-like C-terminal" evidence="2">
    <location>
        <begin position="167"/>
        <end position="228"/>
    </location>
</feature>
<dbReference type="InterPro" id="IPR049427">
    <property type="entry name" value="Acyl-ACP_TE_C"/>
</dbReference>
<dbReference type="Pfam" id="PF01643">
    <property type="entry name" value="Acyl-ACP_TE"/>
    <property type="match status" value="1"/>
</dbReference>
<proteinExistence type="predicted"/>
<dbReference type="InterPro" id="IPR029069">
    <property type="entry name" value="HotDog_dom_sf"/>
</dbReference>
<dbReference type="Pfam" id="PF20791">
    <property type="entry name" value="Acyl-ACP_TE_C"/>
    <property type="match status" value="1"/>
</dbReference>
<dbReference type="RefSeq" id="WP_378611223.1">
    <property type="nucleotide sequence ID" value="NZ_JBHSAX010000005.1"/>
</dbReference>
<organism evidence="3 4">
    <name type="scientific">Nocardia jiangsuensis</name>
    <dbReference type="NCBI Taxonomy" id="1691563"/>
    <lineage>
        <taxon>Bacteria</taxon>
        <taxon>Bacillati</taxon>
        <taxon>Actinomycetota</taxon>
        <taxon>Actinomycetes</taxon>
        <taxon>Mycobacteriales</taxon>
        <taxon>Nocardiaceae</taxon>
        <taxon>Nocardia</taxon>
    </lineage>
</organism>
<gene>
    <name evidence="3" type="ORF">ACFO0B_05640</name>
</gene>
<dbReference type="PANTHER" id="PTHR31793:SF24">
    <property type="entry name" value="LONG-CHAIN ACYL-COA THIOESTERASE FADM"/>
    <property type="match status" value="1"/>
</dbReference>
<sequence>MTTEVSELDVALAPCPDDAGVFRATRSVWLGDTDDHGRLRLDAVARYLMELAYEHLETVEDGHLHRAWIVKRTVIDMLRPIRFGERIRLRRWPSATSNRWCSMRVEIDSESGGSISTDTFVINVDPADGRPTRMTDRFLAPMLSMTTEHRLRWRPALRERAALDSPATPFPLRFADLDLNRHVNYAIHWQAVEEALAQRPEIHDQPYRAIVEHVGPILAGDSVTMRRESTDTGLFLQLEVDGAAKTLASVHRVTGGRAVRG</sequence>
<evidence type="ECO:0000259" key="2">
    <source>
        <dbReference type="Pfam" id="PF20791"/>
    </source>
</evidence>
<name>A0ABV8DN29_9NOCA</name>
<dbReference type="SUPFAM" id="SSF54637">
    <property type="entry name" value="Thioesterase/thiol ester dehydrase-isomerase"/>
    <property type="match status" value="2"/>
</dbReference>
<comment type="caution">
    <text evidence="3">The sequence shown here is derived from an EMBL/GenBank/DDBJ whole genome shotgun (WGS) entry which is preliminary data.</text>
</comment>
<evidence type="ECO:0000313" key="4">
    <source>
        <dbReference type="Proteomes" id="UP001595696"/>
    </source>
</evidence>
<feature type="domain" description="Acyl-ACP thioesterase N-terminal hotdog" evidence="1">
    <location>
        <begin position="21"/>
        <end position="141"/>
    </location>
</feature>
<evidence type="ECO:0000313" key="3">
    <source>
        <dbReference type="EMBL" id="MFC3961470.1"/>
    </source>
</evidence>
<dbReference type="Proteomes" id="UP001595696">
    <property type="component" value="Unassembled WGS sequence"/>
</dbReference>